<proteinExistence type="predicted"/>
<evidence type="ECO:0000259" key="1">
    <source>
        <dbReference type="PROSITE" id="PS50943"/>
    </source>
</evidence>
<name>A0A5A8F2B7_9BACT</name>
<dbReference type="OrthoDB" id="1651614at2"/>
<keyword evidence="3" id="KW-1185">Reference proteome</keyword>
<dbReference type="SMART" id="SM00530">
    <property type="entry name" value="HTH_XRE"/>
    <property type="match status" value="1"/>
</dbReference>
<dbReference type="EMBL" id="VFJB01000007">
    <property type="protein sequence ID" value="KAA0257508.1"/>
    <property type="molecule type" value="Genomic_DNA"/>
</dbReference>
<evidence type="ECO:0000313" key="2">
    <source>
        <dbReference type="EMBL" id="KAA0257508.1"/>
    </source>
</evidence>
<dbReference type="Proteomes" id="UP000322876">
    <property type="component" value="Unassembled WGS sequence"/>
</dbReference>
<sequence length="151" mass="17477">MKKIDKLIGKTIQFWRKNVFGYTAEKFAEKLGISKGYISKVESGYTGISLSKIEQIAKILKISPLTILSGLPVKESLDAILRIYRNPKYEVTIKELETLVNIRFRDKVIKEEHYLQILKMLRSSNSNLNSYRPKNEIDILLLDIEEELSNN</sequence>
<organism evidence="2 3">
    <name type="scientific">Deferribacter autotrophicus</name>
    <dbReference type="NCBI Taxonomy" id="500465"/>
    <lineage>
        <taxon>Bacteria</taxon>
        <taxon>Pseudomonadati</taxon>
        <taxon>Deferribacterota</taxon>
        <taxon>Deferribacteres</taxon>
        <taxon>Deferribacterales</taxon>
        <taxon>Deferribacteraceae</taxon>
        <taxon>Deferribacter</taxon>
    </lineage>
</organism>
<accession>A0A5A8F2B7</accession>
<feature type="domain" description="HTH cro/C1-type" evidence="1">
    <location>
        <begin position="12"/>
        <end position="67"/>
    </location>
</feature>
<comment type="caution">
    <text evidence="2">The sequence shown here is derived from an EMBL/GenBank/DDBJ whole genome shotgun (WGS) entry which is preliminary data.</text>
</comment>
<dbReference type="CDD" id="cd00093">
    <property type="entry name" value="HTH_XRE"/>
    <property type="match status" value="1"/>
</dbReference>
<dbReference type="Pfam" id="PF01381">
    <property type="entry name" value="HTH_3"/>
    <property type="match status" value="1"/>
</dbReference>
<gene>
    <name evidence="2" type="ORF">FHQ18_09200</name>
</gene>
<evidence type="ECO:0000313" key="3">
    <source>
        <dbReference type="Proteomes" id="UP000322876"/>
    </source>
</evidence>
<dbReference type="Gene3D" id="1.10.260.40">
    <property type="entry name" value="lambda repressor-like DNA-binding domains"/>
    <property type="match status" value="1"/>
</dbReference>
<dbReference type="RefSeq" id="WP_149266889.1">
    <property type="nucleotide sequence ID" value="NZ_VFJB01000007.1"/>
</dbReference>
<dbReference type="SUPFAM" id="SSF47413">
    <property type="entry name" value="lambda repressor-like DNA-binding domains"/>
    <property type="match status" value="1"/>
</dbReference>
<dbReference type="GO" id="GO:0003677">
    <property type="term" value="F:DNA binding"/>
    <property type="evidence" value="ECO:0007669"/>
    <property type="project" value="InterPro"/>
</dbReference>
<reference evidence="2 3" key="1">
    <citation type="submission" date="2019-06" db="EMBL/GenBank/DDBJ databases">
        <title>Genomic insights into carbon and energy metabolism of Deferribacter autotrophicus revealed new metabolic traits in the phylum Deferribacteres.</title>
        <authorList>
            <person name="Slobodkin A.I."/>
            <person name="Slobodkina G.B."/>
            <person name="Allioux M."/>
            <person name="Alain K."/>
            <person name="Jebbar M."/>
            <person name="Shadrin V."/>
            <person name="Kublanov I.V."/>
            <person name="Toshchakov S.V."/>
            <person name="Bonch-Osmolovskaya E.A."/>
        </authorList>
    </citation>
    <scope>NUCLEOTIDE SEQUENCE [LARGE SCALE GENOMIC DNA]</scope>
    <source>
        <strain evidence="2 3">SL50</strain>
    </source>
</reference>
<dbReference type="InterPro" id="IPR010982">
    <property type="entry name" value="Lambda_DNA-bd_dom_sf"/>
</dbReference>
<dbReference type="AlphaFoldDB" id="A0A5A8F2B7"/>
<protein>
    <submittedName>
        <fullName evidence="2">Helix-turn-helix transcriptional regulator</fullName>
    </submittedName>
</protein>
<dbReference type="PROSITE" id="PS50943">
    <property type="entry name" value="HTH_CROC1"/>
    <property type="match status" value="1"/>
</dbReference>
<dbReference type="InterPro" id="IPR001387">
    <property type="entry name" value="Cro/C1-type_HTH"/>
</dbReference>